<gene>
    <name evidence="2" type="ORF">AMAG_18375</name>
</gene>
<organism evidence="2 3">
    <name type="scientific">Allomyces macrogynus (strain ATCC 38327)</name>
    <name type="common">Allomyces javanicus var. macrogynus</name>
    <dbReference type="NCBI Taxonomy" id="578462"/>
    <lineage>
        <taxon>Eukaryota</taxon>
        <taxon>Fungi</taxon>
        <taxon>Fungi incertae sedis</taxon>
        <taxon>Blastocladiomycota</taxon>
        <taxon>Blastocladiomycetes</taxon>
        <taxon>Blastocladiales</taxon>
        <taxon>Blastocladiaceae</taxon>
        <taxon>Allomyces</taxon>
    </lineage>
</organism>
<name>A0A0L0S6H9_ALLM3</name>
<keyword evidence="3" id="KW-1185">Reference proteome</keyword>
<sequence>MRVTTARRTFRHVLGCRPFGLAARQVREHDQVVREVIQHRRATTLHVARVSRGGRRHVRELQPAQRRRVLGVAARAVVGGHFFEQRCKRRGTPPTSVRDEGLGRRPRQRGTASVRVARQLSAGGWGHDHVPQNVFEVRAHGGFVVGRIVGGRGRVARKEERRQRHRVVGVGREEFGCRGDGTAGVTHLLLVGFPKPAAHRVRGLRFVREHCSEPLKFSSTRGRRPDDLGAAVVVALVVGQVPRGQRLGAATVPRKRAARARMVAVELRDLEGDPRTDRERATGGVVARRREGGQVKRFGLRASVLGPAVGQVLVVENRVAQWRAHGRRVGPPVLQARPERVAKR</sequence>
<dbReference type="AlphaFoldDB" id="A0A0L0S6H9"/>
<dbReference type="Proteomes" id="UP000054350">
    <property type="component" value="Unassembled WGS sequence"/>
</dbReference>
<dbReference type="EMBL" id="GG745332">
    <property type="protein sequence ID" value="KNE58117.1"/>
    <property type="molecule type" value="Genomic_DNA"/>
</dbReference>
<proteinExistence type="predicted"/>
<evidence type="ECO:0000256" key="1">
    <source>
        <dbReference type="SAM" id="MobiDB-lite"/>
    </source>
</evidence>
<evidence type="ECO:0000313" key="2">
    <source>
        <dbReference type="EMBL" id="KNE58117.1"/>
    </source>
</evidence>
<feature type="region of interest" description="Disordered" evidence="1">
    <location>
        <begin position="87"/>
        <end position="112"/>
    </location>
</feature>
<reference evidence="2 3" key="1">
    <citation type="submission" date="2009-11" db="EMBL/GenBank/DDBJ databases">
        <title>Annotation of Allomyces macrogynus ATCC 38327.</title>
        <authorList>
            <consortium name="The Broad Institute Genome Sequencing Platform"/>
            <person name="Russ C."/>
            <person name="Cuomo C."/>
            <person name="Burger G."/>
            <person name="Gray M.W."/>
            <person name="Holland P.W.H."/>
            <person name="King N."/>
            <person name="Lang F.B.F."/>
            <person name="Roger A.J."/>
            <person name="Ruiz-Trillo I."/>
            <person name="Young S.K."/>
            <person name="Zeng Q."/>
            <person name="Gargeya S."/>
            <person name="Fitzgerald M."/>
            <person name="Haas B."/>
            <person name="Abouelleil A."/>
            <person name="Alvarado L."/>
            <person name="Arachchi H.M."/>
            <person name="Berlin A."/>
            <person name="Chapman S.B."/>
            <person name="Gearin G."/>
            <person name="Goldberg J."/>
            <person name="Griggs A."/>
            <person name="Gujja S."/>
            <person name="Hansen M."/>
            <person name="Heiman D."/>
            <person name="Howarth C."/>
            <person name="Larimer J."/>
            <person name="Lui A."/>
            <person name="MacDonald P.J.P."/>
            <person name="McCowen C."/>
            <person name="Montmayeur A."/>
            <person name="Murphy C."/>
            <person name="Neiman D."/>
            <person name="Pearson M."/>
            <person name="Priest M."/>
            <person name="Roberts A."/>
            <person name="Saif S."/>
            <person name="Shea T."/>
            <person name="Sisk P."/>
            <person name="Stolte C."/>
            <person name="Sykes S."/>
            <person name="Wortman J."/>
            <person name="Nusbaum C."/>
            <person name="Birren B."/>
        </authorList>
    </citation>
    <scope>NUCLEOTIDE SEQUENCE [LARGE SCALE GENOMIC DNA]</scope>
    <source>
        <strain evidence="2 3">ATCC 38327</strain>
    </source>
</reference>
<accession>A0A0L0S6H9</accession>
<dbReference type="VEuPathDB" id="FungiDB:AMAG_18375"/>
<protein>
    <submittedName>
        <fullName evidence="2">Uncharacterized protein</fullName>
    </submittedName>
</protein>
<evidence type="ECO:0000313" key="3">
    <source>
        <dbReference type="Proteomes" id="UP000054350"/>
    </source>
</evidence>
<reference evidence="3" key="2">
    <citation type="submission" date="2009-11" db="EMBL/GenBank/DDBJ databases">
        <title>The Genome Sequence of Allomyces macrogynus strain ATCC 38327.</title>
        <authorList>
            <consortium name="The Broad Institute Genome Sequencing Platform"/>
            <person name="Russ C."/>
            <person name="Cuomo C."/>
            <person name="Shea T."/>
            <person name="Young S.K."/>
            <person name="Zeng Q."/>
            <person name="Koehrsen M."/>
            <person name="Haas B."/>
            <person name="Borodovsky M."/>
            <person name="Guigo R."/>
            <person name="Alvarado L."/>
            <person name="Berlin A."/>
            <person name="Borenstein D."/>
            <person name="Chen Z."/>
            <person name="Engels R."/>
            <person name="Freedman E."/>
            <person name="Gellesch M."/>
            <person name="Goldberg J."/>
            <person name="Griggs A."/>
            <person name="Gujja S."/>
            <person name="Heiman D."/>
            <person name="Hepburn T."/>
            <person name="Howarth C."/>
            <person name="Jen D."/>
            <person name="Larson L."/>
            <person name="Lewis B."/>
            <person name="Mehta T."/>
            <person name="Park D."/>
            <person name="Pearson M."/>
            <person name="Roberts A."/>
            <person name="Saif S."/>
            <person name="Shenoy N."/>
            <person name="Sisk P."/>
            <person name="Stolte C."/>
            <person name="Sykes S."/>
            <person name="Walk T."/>
            <person name="White J."/>
            <person name="Yandava C."/>
            <person name="Burger G."/>
            <person name="Gray M.W."/>
            <person name="Holland P.W.H."/>
            <person name="King N."/>
            <person name="Lang F.B.F."/>
            <person name="Roger A.J."/>
            <person name="Ruiz-Trillo I."/>
            <person name="Lander E."/>
            <person name="Nusbaum C."/>
        </authorList>
    </citation>
    <scope>NUCLEOTIDE SEQUENCE [LARGE SCALE GENOMIC DNA]</scope>
    <source>
        <strain evidence="3">ATCC 38327</strain>
    </source>
</reference>